<proteinExistence type="predicted"/>
<gene>
    <name evidence="3" type="ORF">RC54_19090</name>
</gene>
<evidence type="ECO:0000313" key="3">
    <source>
        <dbReference type="EMBL" id="AYR25789.1"/>
    </source>
</evidence>
<evidence type="ECO:0000256" key="1">
    <source>
        <dbReference type="SAM" id="MobiDB-lite"/>
    </source>
</evidence>
<dbReference type="Gene3D" id="3.90.1530.10">
    <property type="entry name" value="Conserved hypothetical protein from pyrococcus furiosus pfu- 392566-001, ParB domain"/>
    <property type="match status" value="1"/>
</dbReference>
<dbReference type="Pfam" id="PF02195">
    <property type="entry name" value="ParB_N"/>
    <property type="match status" value="1"/>
</dbReference>
<evidence type="ECO:0000259" key="2">
    <source>
        <dbReference type="Pfam" id="PF02195"/>
    </source>
</evidence>
<feature type="region of interest" description="Disordered" evidence="1">
    <location>
        <begin position="78"/>
        <end position="121"/>
    </location>
</feature>
<reference evidence="3 4" key="1">
    <citation type="submission" date="2017-11" db="EMBL/GenBank/DDBJ databases">
        <title>Complete genome sequence of Herbaspirillum rubrisubalbicans DSM 11543.</title>
        <authorList>
            <person name="Chen M."/>
            <person name="An Q."/>
        </authorList>
    </citation>
    <scope>NUCLEOTIDE SEQUENCE [LARGE SCALE GENOMIC DNA]</scope>
    <source>
        <strain evidence="3 4">DSM 11543</strain>
    </source>
</reference>
<feature type="domain" description="ParB-like N-terminal" evidence="2">
    <location>
        <begin position="10"/>
        <end position="52"/>
    </location>
</feature>
<dbReference type="AlphaFoldDB" id="A0AAD0XIF6"/>
<sequence>MIMNQVTQAQFGMIPLQFIETDPNQPRRTFDENALQELADSIKVSGVIQPMRMATSALMQLATLCQVDANAIRKKHLDPVLAKPAEAPSLTKQPTRPKKDVQKDTIDPAAAWPFPKSREGA</sequence>
<name>A0AAD0XIF6_9BURK</name>
<protein>
    <recommendedName>
        <fullName evidence="2">ParB-like N-terminal domain-containing protein</fullName>
    </recommendedName>
</protein>
<dbReference type="EMBL" id="CP024996">
    <property type="protein sequence ID" value="AYR25789.1"/>
    <property type="molecule type" value="Genomic_DNA"/>
</dbReference>
<dbReference type="InterPro" id="IPR036086">
    <property type="entry name" value="ParB/Sulfiredoxin_sf"/>
</dbReference>
<organism evidence="3 4">
    <name type="scientific">Herbaspirillum rubrisubalbicans</name>
    <dbReference type="NCBI Taxonomy" id="80842"/>
    <lineage>
        <taxon>Bacteria</taxon>
        <taxon>Pseudomonadati</taxon>
        <taxon>Pseudomonadota</taxon>
        <taxon>Betaproteobacteria</taxon>
        <taxon>Burkholderiales</taxon>
        <taxon>Oxalobacteraceae</taxon>
        <taxon>Herbaspirillum</taxon>
    </lineage>
</organism>
<accession>A0AAD0XIF6</accession>
<dbReference type="SUPFAM" id="SSF110849">
    <property type="entry name" value="ParB/Sulfiredoxin"/>
    <property type="match status" value="1"/>
</dbReference>
<dbReference type="Proteomes" id="UP000269199">
    <property type="component" value="Chromosome"/>
</dbReference>
<evidence type="ECO:0000313" key="4">
    <source>
        <dbReference type="Proteomes" id="UP000269199"/>
    </source>
</evidence>
<dbReference type="InterPro" id="IPR003115">
    <property type="entry name" value="ParB_N"/>
</dbReference>
<feature type="compositionally biased region" description="Basic and acidic residues" evidence="1">
    <location>
        <begin position="97"/>
        <end position="106"/>
    </location>
</feature>